<dbReference type="OrthoDB" id="1931131at2"/>
<keyword evidence="2" id="KW-1185">Reference proteome</keyword>
<organism evidence="1 2">
    <name type="scientific">Clostridium grantii DSM 8605</name>
    <dbReference type="NCBI Taxonomy" id="1121316"/>
    <lineage>
        <taxon>Bacteria</taxon>
        <taxon>Bacillati</taxon>
        <taxon>Bacillota</taxon>
        <taxon>Clostridia</taxon>
        <taxon>Eubacteriales</taxon>
        <taxon>Clostridiaceae</taxon>
        <taxon>Clostridium</taxon>
    </lineage>
</organism>
<dbReference type="RefSeq" id="WP_073338411.1">
    <property type="nucleotide sequence ID" value="NZ_FQXM01000010.1"/>
</dbReference>
<evidence type="ECO:0000313" key="2">
    <source>
        <dbReference type="Proteomes" id="UP000184447"/>
    </source>
</evidence>
<dbReference type="Proteomes" id="UP000184447">
    <property type="component" value="Unassembled WGS sequence"/>
</dbReference>
<protein>
    <submittedName>
        <fullName evidence="1">Uncharacterized protein</fullName>
    </submittedName>
</protein>
<dbReference type="EMBL" id="FQXM01000010">
    <property type="protein sequence ID" value="SHH70966.1"/>
    <property type="molecule type" value="Genomic_DNA"/>
</dbReference>
<sequence>MDERILKIDKIQLEYIEISLSPSILDLSKENIILILNDKNLYNYNIRDISGGSGQKYKIIPVSKFNRYDSMSIQIRYEDTLSNTVKSYVCKYIKNNTDMTIRIMQNVSGLYKITLTDINELSYDVESKTFIVSLPLNIENCSATLQGGEIYHVGENIVIDVVLRDTKGNLVPDGNYLVQIKWDKY</sequence>
<name>A0A1M5V6W8_9CLOT</name>
<gene>
    <name evidence="1" type="ORF">SAMN02745207_02130</name>
</gene>
<accession>A0A1M5V6W8</accession>
<evidence type="ECO:0000313" key="1">
    <source>
        <dbReference type="EMBL" id="SHH70966.1"/>
    </source>
</evidence>
<reference evidence="1 2" key="1">
    <citation type="submission" date="2016-11" db="EMBL/GenBank/DDBJ databases">
        <authorList>
            <person name="Jaros S."/>
            <person name="Januszkiewicz K."/>
            <person name="Wedrychowicz H."/>
        </authorList>
    </citation>
    <scope>NUCLEOTIDE SEQUENCE [LARGE SCALE GENOMIC DNA]</scope>
    <source>
        <strain evidence="1 2">DSM 8605</strain>
    </source>
</reference>
<dbReference type="STRING" id="1121316.SAMN02745207_02130"/>
<dbReference type="AlphaFoldDB" id="A0A1M5V6W8"/>
<proteinExistence type="predicted"/>